<evidence type="ECO:0000313" key="1">
    <source>
        <dbReference type="EMBL" id="CAH0112303.1"/>
    </source>
</evidence>
<proteinExistence type="predicted"/>
<keyword evidence="2" id="KW-1185">Reference proteome</keyword>
<protein>
    <submittedName>
        <fullName evidence="1">Uncharacterized protein</fullName>
    </submittedName>
</protein>
<dbReference type="EMBL" id="CAKKLH010000325">
    <property type="protein sequence ID" value="CAH0112303.1"/>
    <property type="molecule type" value="Genomic_DNA"/>
</dbReference>
<comment type="caution">
    <text evidence="1">The sequence shown here is derived from an EMBL/GenBank/DDBJ whole genome shotgun (WGS) entry which is preliminary data.</text>
</comment>
<evidence type="ECO:0000313" key="2">
    <source>
        <dbReference type="Proteomes" id="UP000789390"/>
    </source>
</evidence>
<organism evidence="1 2">
    <name type="scientific">Daphnia galeata</name>
    <dbReference type="NCBI Taxonomy" id="27404"/>
    <lineage>
        <taxon>Eukaryota</taxon>
        <taxon>Metazoa</taxon>
        <taxon>Ecdysozoa</taxon>
        <taxon>Arthropoda</taxon>
        <taxon>Crustacea</taxon>
        <taxon>Branchiopoda</taxon>
        <taxon>Diplostraca</taxon>
        <taxon>Cladocera</taxon>
        <taxon>Anomopoda</taxon>
        <taxon>Daphniidae</taxon>
        <taxon>Daphnia</taxon>
    </lineage>
</organism>
<sequence length="59" mass="6613">MEEIREGDMFKKAKNCFAHHNGVVKSHFKDLPEKSTQAVEALRALPAMRCNGKCALVLL</sequence>
<gene>
    <name evidence="1" type="ORF">DGAL_LOCUS16018</name>
</gene>
<accession>A0A8J2WQU3</accession>
<dbReference type="Proteomes" id="UP000789390">
    <property type="component" value="Unassembled WGS sequence"/>
</dbReference>
<reference evidence="1" key="1">
    <citation type="submission" date="2021-11" db="EMBL/GenBank/DDBJ databases">
        <authorList>
            <person name="Schell T."/>
        </authorList>
    </citation>
    <scope>NUCLEOTIDE SEQUENCE</scope>
    <source>
        <strain evidence="1">M5</strain>
    </source>
</reference>
<name>A0A8J2WQU3_9CRUS</name>
<dbReference type="AlphaFoldDB" id="A0A8J2WQU3"/>